<dbReference type="EMBL" id="QQAV01000002">
    <property type="protein sequence ID" value="RDI27015.1"/>
    <property type="molecule type" value="Genomic_DNA"/>
</dbReference>
<accession>A0A370FJ47</accession>
<dbReference type="NCBIfam" id="TIGR02532">
    <property type="entry name" value="IV_pilin_GFxxxE"/>
    <property type="match status" value="1"/>
</dbReference>
<dbReference type="OrthoDB" id="9154196at2"/>
<dbReference type="AlphaFoldDB" id="A0A370FJ47"/>
<evidence type="ECO:0000313" key="2">
    <source>
        <dbReference type="EMBL" id="RDI27015.1"/>
    </source>
</evidence>
<sequence length="160" mass="16590">MPTSAAGSSHLRRHAAGFTLIELLVVVAIIAFATAGVGFALRDTARASLDREAERLVALLEAGRAQARASGASVRWRVTQQGFVFDGVPPGALPQDWQMAGVSAQPLDAAGRPVASLLLGPEPIIGAQQVLIRGEGPPVQVLRLATDGLRPFSVVDPGSP</sequence>
<name>A0A370FJ47_9BURK</name>
<gene>
    <name evidence="2" type="ORF">DFR41_10247</name>
</gene>
<dbReference type="Gene3D" id="3.30.700.10">
    <property type="entry name" value="Glycoprotein, Type 4 Pilin"/>
    <property type="match status" value="1"/>
</dbReference>
<protein>
    <submittedName>
        <fullName evidence="2">General secretion pathway protein H</fullName>
    </submittedName>
</protein>
<dbReference type="Proteomes" id="UP000255265">
    <property type="component" value="Unassembled WGS sequence"/>
</dbReference>
<dbReference type="PROSITE" id="PS00409">
    <property type="entry name" value="PROKAR_NTER_METHYL"/>
    <property type="match status" value="1"/>
</dbReference>
<keyword evidence="1" id="KW-1133">Transmembrane helix</keyword>
<organism evidence="2 3">
    <name type="scientific">Pseudacidovorax intermedius</name>
    <dbReference type="NCBI Taxonomy" id="433924"/>
    <lineage>
        <taxon>Bacteria</taxon>
        <taxon>Pseudomonadati</taxon>
        <taxon>Pseudomonadota</taxon>
        <taxon>Betaproteobacteria</taxon>
        <taxon>Burkholderiales</taxon>
        <taxon>Comamonadaceae</taxon>
        <taxon>Pseudacidovorax</taxon>
    </lineage>
</organism>
<feature type="transmembrane region" description="Helical" evidence="1">
    <location>
        <begin position="20"/>
        <end position="41"/>
    </location>
</feature>
<keyword evidence="3" id="KW-1185">Reference proteome</keyword>
<dbReference type="SUPFAM" id="SSF54523">
    <property type="entry name" value="Pili subunits"/>
    <property type="match status" value="1"/>
</dbReference>
<dbReference type="RefSeq" id="WP_017758013.1">
    <property type="nucleotide sequence ID" value="NZ_QQAV01000002.1"/>
</dbReference>
<keyword evidence="1" id="KW-0472">Membrane</keyword>
<keyword evidence="1" id="KW-0812">Transmembrane</keyword>
<dbReference type="InterPro" id="IPR012902">
    <property type="entry name" value="N_methyl_site"/>
</dbReference>
<dbReference type="Pfam" id="PF07963">
    <property type="entry name" value="N_methyl"/>
    <property type="match status" value="1"/>
</dbReference>
<dbReference type="InterPro" id="IPR045584">
    <property type="entry name" value="Pilin-like"/>
</dbReference>
<evidence type="ECO:0000256" key="1">
    <source>
        <dbReference type="SAM" id="Phobius"/>
    </source>
</evidence>
<evidence type="ECO:0000313" key="3">
    <source>
        <dbReference type="Proteomes" id="UP000255265"/>
    </source>
</evidence>
<dbReference type="STRING" id="433924.NS331_13905"/>
<reference evidence="2 3" key="1">
    <citation type="submission" date="2018-07" db="EMBL/GenBank/DDBJ databases">
        <title>Genomic Encyclopedia of Type Strains, Phase IV (KMG-IV): sequencing the most valuable type-strain genomes for metagenomic binning, comparative biology and taxonomic classification.</title>
        <authorList>
            <person name="Goeker M."/>
        </authorList>
    </citation>
    <scope>NUCLEOTIDE SEQUENCE [LARGE SCALE GENOMIC DNA]</scope>
    <source>
        <strain evidence="2 3">DSM 21352</strain>
    </source>
</reference>
<proteinExistence type="predicted"/>
<comment type="caution">
    <text evidence="2">The sequence shown here is derived from an EMBL/GenBank/DDBJ whole genome shotgun (WGS) entry which is preliminary data.</text>
</comment>